<accession>A0ABY9WQ08</accession>
<name>A0ABY9WQ08_9BACT</name>
<sequence>MEMRLCGACYRKTYRETKANGTGPEVVSALRAWLSEGGNVDRARTVRMTGAQMTPENAQLLDVMASERGQTQYGYVGDLIERICELRRAVESGDAGLTDAELARVFAMVDPDEPKLQT</sequence>
<organism evidence="1 2">
    <name type="scientific">Archangium minus</name>
    <dbReference type="NCBI Taxonomy" id="83450"/>
    <lineage>
        <taxon>Bacteria</taxon>
        <taxon>Pseudomonadati</taxon>
        <taxon>Myxococcota</taxon>
        <taxon>Myxococcia</taxon>
        <taxon>Myxococcales</taxon>
        <taxon>Cystobacterineae</taxon>
        <taxon>Archangiaceae</taxon>
        <taxon>Archangium</taxon>
    </lineage>
</organism>
<evidence type="ECO:0000313" key="2">
    <source>
        <dbReference type="Proteomes" id="UP001611383"/>
    </source>
</evidence>
<gene>
    <name evidence="1" type="ORF">F0U60_18580</name>
</gene>
<protein>
    <submittedName>
        <fullName evidence="1">Uncharacterized protein</fullName>
    </submittedName>
</protein>
<keyword evidence="2" id="KW-1185">Reference proteome</keyword>
<dbReference type="RefSeq" id="WP_395821654.1">
    <property type="nucleotide sequence ID" value="NZ_CP043494.1"/>
</dbReference>
<evidence type="ECO:0000313" key="1">
    <source>
        <dbReference type="EMBL" id="WNG45895.1"/>
    </source>
</evidence>
<dbReference type="EMBL" id="CP043494">
    <property type="protein sequence ID" value="WNG45895.1"/>
    <property type="molecule type" value="Genomic_DNA"/>
</dbReference>
<reference evidence="1 2" key="1">
    <citation type="submission" date="2019-08" db="EMBL/GenBank/DDBJ databases">
        <title>Archangium and Cystobacter genomes.</title>
        <authorList>
            <person name="Chen I.-C.K."/>
            <person name="Wielgoss S."/>
        </authorList>
    </citation>
    <scope>NUCLEOTIDE SEQUENCE [LARGE SCALE GENOMIC DNA]</scope>
    <source>
        <strain evidence="1 2">Cbm 6</strain>
    </source>
</reference>
<dbReference type="Proteomes" id="UP001611383">
    <property type="component" value="Chromosome"/>
</dbReference>
<proteinExistence type="predicted"/>